<sequence>MPPPPLSASLVNGASIGLPSLLPFGPGLAFARTEGGKTELLQLGGPNRPISGDDNVRSVVHEYGGAAAGTLSFRGDDALVWTAFPSRRLSAAAFKDGKWKELGPIALSGAPDVEVLRFADFASSPAHPDTIFCVCEDHTKDTPSEVVNTLVAIKISQASPSSPLQGAITTIASGSDFYSYPAVTDDGSEISFVSWEHPYMPWDVTTISSLPLLPPTVPADCPSPPADAAPTVRASQQSNLMPAYAASPANDLYFISDSSRDLYTLHKSSPSSPTVSAPLPNQPPSFDYSAPGMGWSLGARSFCIAGGKLAALYGCVESGTVGLQAFDLEKPEEAPKTATQADLGCTAISNPCAVDGTLYYVSSSHSSPTEISSVQLPDLSSPPATALATLDASDELLSTYAPSFTAPDHIKFKGPSGDVHAYYYAPAGPAPPSPPPLLVKAHGGPTSATSVAWRLDIQYWCARGFAVLDVDYSGSCGYGREYRNRLLGRWGVADLQDVIAGAAHCVGGGLADGKRVAIDGGSAGGYTTLCALAFQGEAGPFTAGCSKYGIADLMALYDDTHKFESRYMDRLIGELPAMADVYKARCPINFVDNFNCPILLQQGDEDKVVPPNQAELMFEATTKKDIDSILIVYEGEQHGFRAKENVIHALETEYEFYCKAWKVEPVEPEKHGLKLGEKIVVQKKGE</sequence>
<dbReference type="Gene3D" id="3.40.50.1820">
    <property type="entry name" value="alpha/beta hydrolase"/>
    <property type="match status" value="1"/>
</dbReference>
<dbReference type="EMBL" id="BRYB01002213">
    <property type="protein sequence ID" value="GMI41335.1"/>
    <property type="molecule type" value="Genomic_DNA"/>
</dbReference>
<gene>
    <name evidence="2" type="ORF">TeGR_g7718</name>
</gene>
<proteinExistence type="predicted"/>
<organism evidence="2 3">
    <name type="scientific">Tetraparma gracilis</name>
    <dbReference type="NCBI Taxonomy" id="2962635"/>
    <lineage>
        <taxon>Eukaryota</taxon>
        <taxon>Sar</taxon>
        <taxon>Stramenopiles</taxon>
        <taxon>Ochrophyta</taxon>
        <taxon>Bolidophyceae</taxon>
        <taxon>Parmales</taxon>
        <taxon>Triparmaceae</taxon>
        <taxon>Tetraparma</taxon>
    </lineage>
</organism>
<dbReference type="SUPFAM" id="SSF69322">
    <property type="entry name" value="Tricorn protease domain 2"/>
    <property type="match status" value="1"/>
</dbReference>
<reference evidence="2 3" key="1">
    <citation type="journal article" date="2023" name="Commun. Biol.">
        <title>Genome analysis of Parmales, the sister group of diatoms, reveals the evolutionary specialization of diatoms from phago-mixotrophs to photoautotrophs.</title>
        <authorList>
            <person name="Ban H."/>
            <person name="Sato S."/>
            <person name="Yoshikawa S."/>
            <person name="Yamada K."/>
            <person name="Nakamura Y."/>
            <person name="Ichinomiya M."/>
            <person name="Sato N."/>
            <person name="Blanc-Mathieu R."/>
            <person name="Endo H."/>
            <person name="Kuwata A."/>
            <person name="Ogata H."/>
        </authorList>
    </citation>
    <scope>NUCLEOTIDE SEQUENCE [LARGE SCALE GENOMIC DNA]</scope>
</reference>
<protein>
    <recommendedName>
        <fullName evidence="1">Peptidase S9 prolyl oligopeptidase catalytic domain-containing protein</fullName>
    </recommendedName>
</protein>
<dbReference type="Proteomes" id="UP001165060">
    <property type="component" value="Unassembled WGS sequence"/>
</dbReference>
<dbReference type="PANTHER" id="PTHR43056:SF5">
    <property type="entry name" value="PEPTIDASE S9 PROLYL OLIGOPEPTIDASE CATALYTIC DOMAIN-CONTAINING PROTEIN"/>
    <property type="match status" value="1"/>
</dbReference>
<name>A0ABQ6N5Q0_9STRA</name>
<dbReference type="Pfam" id="PF00326">
    <property type="entry name" value="Peptidase_S9"/>
    <property type="match status" value="1"/>
</dbReference>
<evidence type="ECO:0000313" key="2">
    <source>
        <dbReference type="EMBL" id="GMI41335.1"/>
    </source>
</evidence>
<dbReference type="InterPro" id="IPR029058">
    <property type="entry name" value="AB_hydrolase_fold"/>
</dbReference>
<feature type="domain" description="Peptidase S9 prolyl oligopeptidase catalytic" evidence="1">
    <location>
        <begin position="455"/>
        <end position="661"/>
    </location>
</feature>
<keyword evidence="3" id="KW-1185">Reference proteome</keyword>
<dbReference type="InterPro" id="IPR050585">
    <property type="entry name" value="Xaa-Pro_dipeptidyl-ppase/CocE"/>
</dbReference>
<comment type="caution">
    <text evidence="2">The sequence shown here is derived from an EMBL/GenBank/DDBJ whole genome shotgun (WGS) entry which is preliminary data.</text>
</comment>
<dbReference type="SUPFAM" id="SSF53474">
    <property type="entry name" value="alpha/beta-Hydrolases"/>
    <property type="match status" value="1"/>
</dbReference>
<accession>A0ABQ6N5Q0</accession>
<evidence type="ECO:0000313" key="3">
    <source>
        <dbReference type="Proteomes" id="UP001165060"/>
    </source>
</evidence>
<evidence type="ECO:0000259" key="1">
    <source>
        <dbReference type="Pfam" id="PF00326"/>
    </source>
</evidence>
<dbReference type="PANTHER" id="PTHR43056">
    <property type="entry name" value="PEPTIDASE S9 PROLYL OLIGOPEPTIDASE"/>
    <property type="match status" value="1"/>
</dbReference>
<dbReference type="InterPro" id="IPR001375">
    <property type="entry name" value="Peptidase_S9_cat"/>
</dbReference>